<proteinExistence type="predicted"/>
<reference evidence="3 4" key="1">
    <citation type="submission" date="2018-06" db="EMBL/GenBank/DDBJ databases">
        <title>Extensive metabolic versatility and redundancy in microbially diverse, dynamic hydrothermal sediments.</title>
        <authorList>
            <person name="Dombrowski N."/>
            <person name="Teske A."/>
            <person name="Baker B.J."/>
        </authorList>
    </citation>
    <scope>NUCLEOTIDE SEQUENCE [LARGE SCALE GENOMIC DNA]</scope>
    <source>
        <strain evidence="3">B7_G13</strain>
    </source>
</reference>
<sequence length="259" mass="29806">MKRNGGLLIIVKTTTISPIKRSIRIITEQSVYQIVIEKLFLNLIIRRLLYRFFLLKILYYIVVIKTPCLIVQEILLFISRSSKITIVGEESLRKIEEKNQRVIFVFWHGYYTLLLVSFHPKKAVGLVHLSFRGNYVAELASAFNYHIIRTSRTGRSILKLIKKIEEGYLGFIAADGPQGPPYKTKPGTIHIARKAKAMIIPLTIKAHRGLVLNGRWDRHFIPLPFNKITVYIGRPIEVKPGDSLKTKTMEVNRSLLELI</sequence>
<keyword evidence="1" id="KW-0472">Membrane</keyword>
<evidence type="ECO:0000313" key="4">
    <source>
        <dbReference type="Proteomes" id="UP000277457"/>
    </source>
</evidence>
<dbReference type="AlphaFoldDB" id="A0A662D274"/>
<accession>A0A662D274</accession>
<evidence type="ECO:0000256" key="1">
    <source>
        <dbReference type="SAM" id="Phobius"/>
    </source>
</evidence>
<dbReference type="Pfam" id="PF04028">
    <property type="entry name" value="DUF374"/>
    <property type="match status" value="1"/>
</dbReference>
<keyword evidence="1" id="KW-1133">Transmembrane helix</keyword>
<dbReference type="EMBL" id="QMPY01000005">
    <property type="protein sequence ID" value="RLE08833.1"/>
    <property type="molecule type" value="Genomic_DNA"/>
</dbReference>
<evidence type="ECO:0000313" key="3">
    <source>
        <dbReference type="EMBL" id="RLE08833.1"/>
    </source>
</evidence>
<feature type="transmembrane region" description="Helical" evidence="1">
    <location>
        <begin position="57"/>
        <end position="78"/>
    </location>
</feature>
<name>A0A662D274_UNCAE</name>
<feature type="domain" description="DUF374" evidence="2">
    <location>
        <begin position="120"/>
        <end position="180"/>
    </location>
</feature>
<dbReference type="Proteomes" id="UP000277457">
    <property type="component" value="Unassembled WGS sequence"/>
</dbReference>
<keyword evidence="1" id="KW-0812">Transmembrane</keyword>
<gene>
    <name evidence="3" type="ORF">DRZ78_00295</name>
</gene>
<evidence type="ECO:0000259" key="2">
    <source>
        <dbReference type="Pfam" id="PF04028"/>
    </source>
</evidence>
<protein>
    <recommendedName>
        <fullName evidence="2">DUF374 domain-containing protein</fullName>
    </recommendedName>
</protein>
<organism evidence="3 4">
    <name type="scientific">Aerophobetes bacterium</name>
    <dbReference type="NCBI Taxonomy" id="2030807"/>
    <lineage>
        <taxon>Bacteria</taxon>
        <taxon>Candidatus Aerophobota</taxon>
    </lineage>
</organism>
<dbReference type="InterPro" id="IPR007172">
    <property type="entry name" value="DUF374"/>
</dbReference>
<comment type="caution">
    <text evidence="3">The sequence shown here is derived from an EMBL/GenBank/DDBJ whole genome shotgun (WGS) entry which is preliminary data.</text>
</comment>